<protein>
    <submittedName>
        <fullName evidence="3">Short-chain fatty acids transporter</fullName>
    </submittedName>
</protein>
<feature type="compositionally biased region" description="Low complexity" evidence="1">
    <location>
        <begin position="230"/>
        <end position="248"/>
    </location>
</feature>
<dbReference type="InterPro" id="IPR006160">
    <property type="entry name" value="SCFA_transpt_AtoE"/>
</dbReference>
<dbReference type="Proteomes" id="UP000516957">
    <property type="component" value="Unassembled WGS sequence"/>
</dbReference>
<gene>
    <name evidence="3" type="ORF">BKA08_001450</name>
</gene>
<feature type="transmembrane region" description="Helical" evidence="2">
    <location>
        <begin position="50"/>
        <end position="75"/>
    </location>
</feature>
<dbReference type="Pfam" id="PF02667">
    <property type="entry name" value="SCFA_trans"/>
    <property type="match status" value="1"/>
</dbReference>
<feature type="transmembrane region" description="Helical" evidence="2">
    <location>
        <begin position="256"/>
        <end position="274"/>
    </location>
</feature>
<dbReference type="PANTHER" id="PTHR41983:SF2">
    <property type="entry name" value="SHORT-CHAIN FATTY ACID TRANSPORTER-RELATED"/>
    <property type="match status" value="1"/>
</dbReference>
<accession>A0A7Y9F086</accession>
<keyword evidence="4" id="KW-1185">Reference proteome</keyword>
<organism evidence="3 4">
    <name type="scientific">Nocardioides marinisabuli</name>
    <dbReference type="NCBI Taxonomy" id="419476"/>
    <lineage>
        <taxon>Bacteria</taxon>
        <taxon>Bacillati</taxon>
        <taxon>Actinomycetota</taxon>
        <taxon>Actinomycetes</taxon>
        <taxon>Propionibacteriales</taxon>
        <taxon>Nocardioidaceae</taxon>
        <taxon>Nocardioides</taxon>
    </lineage>
</organism>
<feature type="transmembrane region" description="Helical" evidence="2">
    <location>
        <begin position="137"/>
        <end position="156"/>
    </location>
</feature>
<feature type="transmembrane region" description="Helical" evidence="2">
    <location>
        <begin position="280"/>
        <end position="300"/>
    </location>
</feature>
<feature type="region of interest" description="Disordered" evidence="1">
    <location>
        <begin position="230"/>
        <end position="249"/>
    </location>
</feature>
<name>A0A7Y9F086_9ACTN</name>
<dbReference type="AlphaFoldDB" id="A0A7Y9F086"/>
<feature type="transmembrane region" description="Helical" evidence="2">
    <location>
        <begin position="351"/>
        <end position="368"/>
    </location>
</feature>
<dbReference type="PANTHER" id="PTHR41983">
    <property type="entry name" value="SHORT-CHAIN FATTY ACID TRANSPORTER-RELATED"/>
    <property type="match status" value="1"/>
</dbReference>
<feature type="transmembrane region" description="Helical" evidence="2">
    <location>
        <begin position="95"/>
        <end position="125"/>
    </location>
</feature>
<comment type="caution">
    <text evidence="3">The sequence shown here is derived from an EMBL/GenBank/DDBJ whole genome shotgun (WGS) entry which is preliminary data.</text>
</comment>
<evidence type="ECO:0000313" key="4">
    <source>
        <dbReference type="Proteomes" id="UP000516957"/>
    </source>
</evidence>
<proteinExistence type="predicted"/>
<keyword evidence="2" id="KW-0812">Transmembrane</keyword>
<sequence>MLRKIAGPASRFVERWMPGAFVFAVALTLLVAVLSLTLTDTGPRELTLAWGDGLTGLLAFMTQVALVLLLGYTLANLPPVHRLLTAVAGVPRTPRAAYAFVTVVAGLASLLSFGLGLIVGGVVAVEVARRFRDRGTPLHYPLLVASGYTGFVVWHMGYSGSGPLNAATETGVYATTLGMGVVPVSETIFAWWNLVAVAVTLLVIAVAMPLMAPGEGEPVRPAPDAVFEDSQGPAGAAAGAPQEQGSPADRLETSRLVTSVMGVALGLYLVLHFLDNGFDLTLDIVNWTFLCLVLLVVANARQLAALVARGGRTVVEVLLQYPLYAGIAAMMAASGLAEMLSSWVVDAATPGTLGVFAFLSAGLLNLFVPSGGGQFALQAPIFASAAESLDVTQPVVIMAIAYGDQWTNMIQPFWAVPLLAVAGLRVRDIMGYTSVVLVVTGVVFVSTLLLVGAG</sequence>
<reference evidence="3 4" key="1">
    <citation type="submission" date="2020-07" db="EMBL/GenBank/DDBJ databases">
        <title>Sequencing the genomes of 1000 actinobacteria strains.</title>
        <authorList>
            <person name="Klenk H.-P."/>
        </authorList>
    </citation>
    <scope>NUCLEOTIDE SEQUENCE [LARGE SCALE GENOMIC DNA]</scope>
    <source>
        <strain evidence="3 4">DSM 18965</strain>
    </source>
</reference>
<dbReference type="EMBL" id="JACCBE010000001">
    <property type="protein sequence ID" value="NYD57212.1"/>
    <property type="molecule type" value="Genomic_DNA"/>
</dbReference>
<dbReference type="RefSeq" id="WP_179615005.1">
    <property type="nucleotide sequence ID" value="NZ_CP059163.1"/>
</dbReference>
<keyword evidence="2" id="KW-1133">Transmembrane helix</keyword>
<feature type="transmembrane region" description="Helical" evidence="2">
    <location>
        <begin position="189"/>
        <end position="210"/>
    </location>
</feature>
<keyword evidence="2" id="KW-0472">Membrane</keyword>
<feature type="transmembrane region" description="Helical" evidence="2">
    <location>
        <begin position="429"/>
        <end position="451"/>
    </location>
</feature>
<evidence type="ECO:0000313" key="3">
    <source>
        <dbReference type="EMBL" id="NYD57212.1"/>
    </source>
</evidence>
<evidence type="ECO:0000256" key="1">
    <source>
        <dbReference type="SAM" id="MobiDB-lite"/>
    </source>
</evidence>
<feature type="transmembrane region" description="Helical" evidence="2">
    <location>
        <begin position="20"/>
        <end position="38"/>
    </location>
</feature>
<dbReference type="GO" id="GO:0005886">
    <property type="term" value="C:plasma membrane"/>
    <property type="evidence" value="ECO:0007669"/>
    <property type="project" value="TreeGrafter"/>
</dbReference>
<feature type="transmembrane region" description="Helical" evidence="2">
    <location>
        <begin position="321"/>
        <end position="345"/>
    </location>
</feature>
<evidence type="ECO:0000256" key="2">
    <source>
        <dbReference type="SAM" id="Phobius"/>
    </source>
</evidence>